<name>A0A329S6R5_9STRA</name>
<accession>A0A329S6R5</accession>
<dbReference type="Proteomes" id="UP000251314">
    <property type="component" value="Unassembled WGS sequence"/>
</dbReference>
<dbReference type="Proteomes" id="UP000760860">
    <property type="component" value="Unassembled WGS sequence"/>
</dbReference>
<dbReference type="Proteomes" id="UP000736787">
    <property type="component" value="Unassembled WGS sequence"/>
</dbReference>
<dbReference type="PANTHER" id="PTHR40866">
    <property type="entry name" value="BED-TYPE DOMAIN-CONTAINING PROTEIN"/>
    <property type="match status" value="1"/>
</dbReference>
<dbReference type="Proteomes" id="UP000774804">
    <property type="component" value="Unassembled WGS sequence"/>
</dbReference>
<evidence type="ECO:0000313" key="3">
    <source>
        <dbReference type="EMBL" id="KAG2925465.1"/>
    </source>
</evidence>
<sequence>MIKRFFAIKVFSDTSDDKLIELMPTRQVENKLRALQDDLRDFKSASKNFRATIMSRFLMDFAVPAARHAGNDGDEDCDDFADRALRARKKQWVAAQVYGAVRFIPPTSNAVERLFSKARHVLSLHRHNMLPIRLEMLMLL</sequence>
<dbReference type="EMBL" id="RCMK01000570">
    <property type="protein sequence ID" value="KAG2921332.1"/>
    <property type="molecule type" value="Genomic_DNA"/>
</dbReference>
<dbReference type="Proteomes" id="UP000697107">
    <property type="component" value="Unassembled WGS sequence"/>
</dbReference>
<reference evidence="5" key="2">
    <citation type="submission" date="2018-05" db="EMBL/GenBank/DDBJ databases">
        <title>Effector identification in a new, highly contiguous assembly of the strawberry crown rot pathogen Phytophthora cactorum.</title>
        <authorList>
            <person name="Armitage A.D."/>
            <person name="Nellist C.F."/>
            <person name="Bates H."/>
            <person name="Vickerstaff R.J."/>
            <person name="Harrison R.J."/>
        </authorList>
    </citation>
    <scope>NUCLEOTIDE SEQUENCE</scope>
    <source>
        <strain evidence="1">15-7</strain>
        <strain evidence="3">4032</strain>
        <strain evidence="2">4040</strain>
        <strain evidence="4">P415</strain>
        <strain evidence="5">P421</strain>
    </source>
</reference>
<dbReference type="EMBL" id="RCML01000908">
    <property type="protein sequence ID" value="KAG2967756.1"/>
    <property type="molecule type" value="Genomic_DNA"/>
</dbReference>
<dbReference type="Proteomes" id="UP000735874">
    <property type="component" value="Unassembled WGS sequence"/>
</dbReference>
<dbReference type="EMBL" id="MJFZ01000324">
    <property type="protein sequence ID" value="RAW31378.1"/>
    <property type="molecule type" value="Genomic_DNA"/>
</dbReference>
<dbReference type="OrthoDB" id="97534at2759"/>
<organism evidence="6 7">
    <name type="scientific">Phytophthora cactorum</name>
    <dbReference type="NCBI Taxonomy" id="29920"/>
    <lineage>
        <taxon>Eukaryota</taxon>
        <taxon>Sar</taxon>
        <taxon>Stramenopiles</taxon>
        <taxon>Oomycota</taxon>
        <taxon>Peronosporomycetes</taxon>
        <taxon>Peronosporales</taxon>
        <taxon>Peronosporaceae</taxon>
        <taxon>Phytophthora</taxon>
    </lineage>
</organism>
<evidence type="ECO:0008006" key="8">
    <source>
        <dbReference type="Google" id="ProtNLM"/>
    </source>
</evidence>
<reference evidence="6 7" key="1">
    <citation type="submission" date="2018-01" db="EMBL/GenBank/DDBJ databases">
        <title>Draft genome of the strawberry crown rot pathogen Phytophthora cactorum.</title>
        <authorList>
            <person name="Armitage A.D."/>
            <person name="Lysoe E."/>
            <person name="Nellist C.F."/>
            <person name="Harrison R.J."/>
            <person name="Brurberg M.B."/>
        </authorList>
    </citation>
    <scope>NUCLEOTIDE SEQUENCE [LARGE SCALE GENOMIC DNA]</scope>
    <source>
        <strain evidence="6 7">10300</strain>
    </source>
</reference>
<dbReference type="EMBL" id="RCMV01000762">
    <property type="protein sequence ID" value="KAG3213165.1"/>
    <property type="molecule type" value="Genomic_DNA"/>
</dbReference>
<proteinExistence type="predicted"/>
<evidence type="ECO:0000313" key="2">
    <source>
        <dbReference type="EMBL" id="KAG2921332.1"/>
    </source>
</evidence>
<evidence type="ECO:0000313" key="4">
    <source>
        <dbReference type="EMBL" id="KAG2967756.1"/>
    </source>
</evidence>
<protein>
    <recommendedName>
        <fullName evidence="8">HAT C-terminal dimerisation domain-containing protein</fullName>
    </recommendedName>
</protein>
<dbReference type="PANTHER" id="PTHR40866:SF1">
    <property type="entry name" value="BED-TYPE DOMAIN-CONTAINING PROTEIN"/>
    <property type="match status" value="1"/>
</dbReference>
<keyword evidence="7" id="KW-1185">Reference proteome</keyword>
<evidence type="ECO:0000313" key="5">
    <source>
        <dbReference type="EMBL" id="KAG3213165.1"/>
    </source>
</evidence>
<gene>
    <name evidence="6" type="ORF">PC110_g12271</name>
    <name evidence="1" type="ORF">PC113_g17484</name>
    <name evidence="3" type="ORF">PC115_g8249</name>
    <name evidence="2" type="ORF">PC117_g16257</name>
    <name evidence="4" type="ORF">PC118_g18396</name>
    <name evidence="5" type="ORF">PC129_g15897</name>
</gene>
<evidence type="ECO:0000313" key="1">
    <source>
        <dbReference type="EMBL" id="KAG2848972.1"/>
    </source>
</evidence>
<comment type="caution">
    <text evidence="6">The sequence shown here is derived from an EMBL/GenBank/DDBJ whole genome shotgun (WGS) entry which is preliminary data.</text>
</comment>
<dbReference type="EMBL" id="RCMG01000758">
    <property type="protein sequence ID" value="KAG2848972.1"/>
    <property type="molecule type" value="Genomic_DNA"/>
</dbReference>
<dbReference type="AlphaFoldDB" id="A0A329S6R5"/>
<dbReference type="EMBL" id="RCMI01000210">
    <property type="protein sequence ID" value="KAG2925465.1"/>
    <property type="molecule type" value="Genomic_DNA"/>
</dbReference>
<dbReference type="VEuPathDB" id="FungiDB:PC110_g12271"/>
<evidence type="ECO:0000313" key="7">
    <source>
        <dbReference type="Proteomes" id="UP000251314"/>
    </source>
</evidence>
<evidence type="ECO:0000313" key="6">
    <source>
        <dbReference type="EMBL" id="RAW31378.1"/>
    </source>
</evidence>